<comment type="subcellular location">
    <subcellularLocation>
        <location evidence="5">Cytoplasm</location>
    </subcellularLocation>
</comment>
<dbReference type="PANTHER" id="PTHR10993:SF7">
    <property type="entry name" value="LIPOYLTRANSFERASE 2, MITOCHONDRIAL-RELATED"/>
    <property type="match status" value="1"/>
</dbReference>
<comment type="catalytic activity">
    <reaction evidence="5 6">
        <text>octanoyl-[ACP] + L-lysyl-[protein] = N(6)-octanoyl-L-lysyl-[protein] + holo-[ACP] + H(+)</text>
        <dbReference type="Rhea" id="RHEA:17665"/>
        <dbReference type="Rhea" id="RHEA-COMP:9636"/>
        <dbReference type="Rhea" id="RHEA-COMP:9685"/>
        <dbReference type="Rhea" id="RHEA-COMP:9752"/>
        <dbReference type="Rhea" id="RHEA-COMP:9928"/>
        <dbReference type="ChEBI" id="CHEBI:15378"/>
        <dbReference type="ChEBI" id="CHEBI:29969"/>
        <dbReference type="ChEBI" id="CHEBI:64479"/>
        <dbReference type="ChEBI" id="CHEBI:78463"/>
        <dbReference type="ChEBI" id="CHEBI:78809"/>
        <dbReference type="EC" id="2.3.1.181"/>
    </reaction>
</comment>
<dbReference type="CDD" id="cd16444">
    <property type="entry name" value="LipB"/>
    <property type="match status" value="1"/>
</dbReference>
<proteinExistence type="inferred from homology"/>
<protein>
    <recommendedName>
        <fullName evidence="5 6">Octanoyltransferase</fullName>
        <ecNumber evidence="5 6">2.3.1.181</ecNumber>
    </recommendedName>
    <alternativeName>
        <fullName evidence="5">Lipoate-protein ligase B</fullName>
    </alternativeName>
    <alternativeName>
        <fullName evidence="5">Lipoyl/octanoyl transferase</fullName>
    </alternativeName>
    <alternativeName>
        <fullName evidence="5">Octanoyl-[acyl-carrier-protein]-protein N-octanoyltransferase</fullName>
    </alternativeName>
</protein>
<dbReference type="PIRSF" id="PIRSF016262">
    <property type="entry name" value="LPLase"/>
    <property type="match status" value="1"/>
</dbReference>
<evidence type="ECO:0000256" key="7">
    <source>
        <dbReference type="PIRSR" id="PIRSR016262-1"/>
    </source>
</evidence>
<dbReference type="InterPro" id="IPR045864">
    <property type="entry name" value="aa-tRNA-synth_II/BPL/LPL"/>
</dbReference>
<comment type="miscellaneous">
    <text evidence="5">In the reaction, the free carboxyl group of octanoic acid is attached via an amide linkage to the epsilon-amino group of a specific lysine residue of lipoyl domains of lipoate-dependent enzymes.</text>
</comment>
<evidence type="ECO:0000256" key="5">
    <source>
        <dbReference type="HAMAP-Rule" id="MF_00013"/>
    </source>
</evidence>
<name>A0A7Z9D767_9MICC</name>
<reference evidence="11 12" key="1">
    <citation type="submission" date="2018-12" db="EMBL/GenBank/DDBJ databases">
        <authorList>
            <consortium name="Pathogen Informatics"/>
        </authorList>
    </citation>
    <scope>NUCLEOTIDE SEQUENCE [LARGE SCALE GENOMIC DNA]</scope>
    <source>
        <strain evidence="11 12">NCTC10207</strain>
    </source>
</reference>
<evidence type="ECO:0000256" key="9">
    <source>
        <dbReference type="PIRSR" id="PIRSR016262-3"/>
    </source>
</evidence>
<evidence type="ECO:0000256" key="2">
    <source>
        <dbReference type="ARBA" id="ARBA00022679"/>
    </source>
</evidence>
<feature type="site" description="Lowers pKa of active site Cys" evidence="5 9">
    <location>
        <position position="142"/>
    </location>
</feature>
<dbReference type="GO" id="GO:0005737">
    <property type="term" value="C:cytoplasm"/>
    <property type="evidence" value="ECO:0007669"/>
    <property type="project" value="UniProtKB-SubCell"/>
</dbReference>
<dbReference type="RefSeq" id="WP_006887398.1">
    <property type="nucleotide sequence ID" value="NZ_CAJPQC010000005.1"/>
</dbReference>
<evidence type="ECO:0000256" key="1">
    <source>
        <dbReference type="ARBA" id="ARBA00004821"/>
    </source>
</evidence>
<dbReference type="PROSITE" id="PS01313">
    <property type="entry name" value="LIPB"/>
    <property type="match status" value="1"/>
</dbReference>
<gene>
    <name evidence="5 11" type="primary">lipB</name>
    <name evidence="11" type="ORF">NCTC10207_01496</name>
</gene>
<comment type="pathway">
    <text evidence="1 5 6">Protein modification; protein lipoylation via endogenous pathway; protein N(6)-(lipoyl)lysine from octanoyl-[acyl-carrier-protein]: step 1/2.</text>
</comment>
<dbReference type="InterPro" id="IPR000544">
    <property type="entry name" value="Octanoyltransferase"/>
</dbReference>
<feature type="binding site" evidence="5 8">
    <location>
        <begin position="158"/>
        <end position="160"/>
    </location>
    <ligand>
        <name>substrate</name>
    </ligand>
</feature>
<dbReference type="EMBL" id="LR134479">
    <property type="protein sequence ID" value="VEI23389.1"/>
    <property type="molecule type" value="Genomic_DNA"/>
</dbReference>
<dbReference type="UniPathway" id="UPA00538">
    <property type="reaction ID" value="UER00592"/>
</dbReference>
<comment type="function">
    <text evidence="4 5 6">Catalyzes the transfer of endogenously produced octanoic acid from octanoyl-acyl-carrier-protein onto the lipoyl domains of lipoate-dependent enzymes. Lipoyl-ACP can also act as a substrate although octanoyl-ACP is likely to be the physiological substrate.</text>
</comment>
<feature type="binding site" evidence="5 8">
    <location>
        <begin position="145"/>
        <end position="147"/>
    </location>
    <ligand>
        <name>substrate</name>
    </ligand>
</feature>
<dbReference type="GO" id="GO:0009249">
    <property type="term" value="P:protein lipoylation"/>
    <property type="evidence" value="ECO:0007669"/>
    <property type="project" value="InterPro"/>
</dbReference>
<dbReference type="PANTHER" id="PTHR10993">
    <property type="entry name" value="OCTANOYLTRANSFERASE"/>
    <property type="match status" value="1"/>
</dbReference>
<accession>A0A7Z9D767</accession>
<dbReference type="AlphaFoldDB" id="A0A7Z9D767"/>
<dbReference type="NCBIfam" id="TIGR00214">
    <property type="entry name" value="lipB"/>
    <property type="match status" value="1"/>
</dbReference>
<evidence type="ECO:0000313" key="11">
    <source>
        <dbReference type="EMBL" id="VEI23389.1"/>
    </source>
</evidence>
<feature type="active site" description="Acyl-thioester intermediate" evidence="5 7">
    <location>
        <position position="176"/>
    </location>
</feature>
<dbReference type="SUPFAM" id="SSF55681">
    <property type="entry name" value="Class II aaRS and biotin synthetases"/>
    <property type="match status" value="1"/>
</dbReference>
<evidence type="ECO:0000259" key="10">
    <source>
        <dbReference type="PROSITE" id="PS51733"/>
    </source>
</evidence>
<feature type="binding site" evidence="5 8">
    <location>
        <begin position="73"/>
        <end position="80"/>
    </location>
    <ligand>
        <name>substrate</name>
    </ligand>
</feature>
<feature type="domain" description="BPL/LPL catalytic" evidence="10">
    <location>
        <begin position="34"/>
        <end position="215"/>
    </location>
</feature>
<dbReference type="HAMAP" id="MF_00013">
    <property type="entry name" value="LipB"/>
    <property type="match status" value="1"/>
</dbReference>
<keyword evidence="3 5" id="KW-0012">Acyltransferase</keyword>
<dbReference type="InterPro" id="IPR004143">
    <property type="entry name" value="BPL_LPL_catalytic"/>
</dbReference>
<dbReference type="GO" id="GO:0033819">
    <property type="term" value="F:lipoyl(octanoyl) transferase activity"/>
    <property type="evidence" value="ECO:0007669"/>
    <property type="project" value="UniProtKB-EC"/>
</dbReference>
<organism evidence="11 12">
    <name type="scientific">Rothia aeria</name>
    <dbReference type="NCBI Taxonomy" id="172042"/>
    <lineage>
        <taxon>Bacteria</taxon>
        <taxon>Bacillati</taxon>
        <taxon>Actinomycetota</taxon>
        <taxon>Actinomycetes</taxon>
        <taxon>Micrococcales</taxon>
        <taxon>Micrococcaceae</taxon>
        <taxon>Rothia</taxon>
    </lineage>
</organism>
<dbReference type="Gene3D" id="3.30.930.10">
    <property type="entry name" value="Bira Bifunctional Protein, Domain 2"/>
    <property type="match status" value="1"/>
</dbReference>
<dbReference type="PROSITE" id="PS51733">
    <property type="entry name" value="BPL_LPL_CATALYTIC"/>
    <property type="match status" value="1"/>
</dbReference>
<dbReference type="Proteomes" id="UP000282386">
    <property type="component" value="Chromosome"/>
</dbReference>
<evidence type="ECO:0000256" key="3">
    <source>
        <dbReference type="ARBA" id="ARBA00023315"/>
    </source>
</evidence>
<keyword evidence="2 5" id="KW-0808">Transferase</keyword>
<comment type="similarity">
    <text evidence="5 6">Belongs to the LipB family.</text>
</comment>
<dbReference type="EC" id="2.3.1.181" evidence="5 6"/>
<evidence type="ECO:0000313" key="12">
    <source>
        <dbReference type="Proteomes" id="UP000282386"/>
    </source>
</evidence>
<dbReference type="NCBIfam" id="NF010925">
    <property type="entry name" value="PRK14345.1"/>
    <property type="match status" value="1"/>
</dbReference>
<sequence>MSVIIERVGFAPNYVNYTESLDEQRRIHAEVAERTRNNTILLLEHEAVITAGKRTEDHEYPTDKTTPVVKIDRGGKLTWHGPGQLTGYPIVRLPEPIDVVAYVRLLEEIIMNVLAEFGIKGERVEGRSGVWVLGDEHTPDQKIAAIGIRVSKNTAMHGFAINCCNETAPFMQFIPCGITDAGVTTMSEQLGRTVTPAEILEPLERELTRYADRLAESFEPSPSEQAAV</sequence>
<evidence type="ECO:0000256" key="6">
    <source>
        <dbReference type="PIRNR" id="PIRNR016262"/>
    </source>
</evidence>
<dbReference type="Pfam" id="PF21948">
    <property type="entry name" value="LplA-B_cat"/>
    <property type="match status" value="1"/>
</dbReference>
<evidence type="ECO:0000256" key="4">
    <source>
        <dbReference type="ARBA" id="ARBA00024732"/>
    </source>
</evidence>
<evidence type="ECO:0000256" key="8">
    <source>
        <dbReference type="PIRSR" id="PIRSR016262-2"/>
    </source>
</evidence>
<keyword evidence="5" id="KW-0963">Cytoplasm</keyword>
<dbReference type="InterPro" id="IPR020605">
    <property type="entry name" value="Octanoyltransferase_CS"/>
</dbReference>